<dbReference type="RefSeq" id="WP_092480572.1">
    <property type="nucleotide sequence ID" value="NZ_CP126128.1"/>
</dbReference>
<dbReference type="Pfam" id="PF04020">
    <property type="entry name" value="Phage_holin_4_2"/>
    <property type="match status" value="1"/>
</dbReference>
<proteinExistence type="predicted"/>
<dbReference type="Proteomes" id="UP000199136">
    <property type="component" value="Unassembled WGS sequence"/>
</dbReference>
<feature type="transmembrane region" description="Helical" evidence="1">
    <location>
        <begin position="30"/>
        <end position="47"/>
    </location>
</feature>
<dbReference type="EMBL" id="FOXW01000005">
    <property type="protein sequence ID" value="SFQ33865.1"/>
    <property type="molecule type" value="Genomic_DNA"/>
</dbReference>
<organism evidence="2 3">
    <name type="scientific">Desemzia incerta</name>
    <dbReference type="NCBI Taxonomy" id="82801"/>
    <lineage>
        <taxon>Bacteria</taxon>
        <taxon>Bacillati</taxon>
        <taxon>Bacillota</taxon>
        <taxon>Bacilli</taxon>
        <taxon>Lactobacillales</taxon>
        <taxon>Carnobacteriaceae</taxon>
        <taxon>Desemzia</taxon>
    </lineage>
</organism>
<dbReference type="InterPro" id="IPR007165">
    <property type="entry name" value="Phage_holin_4_2"/>
</dbReference>
<protein>
    <submittedName>
        <fullName evidence="2">Putative membrane protein</fullName>
    </submittedName>
</protein>
<name>A0A1I5XPF4_9LACT</name>
<accession>A0A1I5XPF4</accession>
<keyword evidence="1" id="KW-0812">Transmembrane</keyword>
<evidence type="ECO:0000313" key="3">
    <source>
        <dbReference type="Proteomes" id="UP000199136"/>
    </source>
</evidence>
<dbReference type="AlphaFoldDB" id="A0A1I5XPF4"/>
<reference evidence="2 3" key="1">
    <citation type="submission" date="2016-10" db="EMBL/GenBank/DDBJ databases">
        <authorList>
            <person name="de Groot N.N."/>
        </authorList>
    </citation>
    <scope>NUCLEOTIDE SEQUENCE [LARGE SCALE GENOMIC DNA]</scope>
    <source>
        <strain evidence="2 3">DSM 20581</strain>
    </source>
</reference>
<gene>
    <name evidence="2" type="ORF">SAMN04488506_1537</name>
</gene>
<evidence type="ECO:0000256" key="1">
    <source>
        <dbReference type="SAM" id="Phobius"/>
    </source>
</evidence>
<feature type="transmembrane region" description="Helical" evidence="1">
    <location>
        <begin position="86"/>
        <end position="108"/>
    </location>
</feature>
<keyword evidence="1" id="KW-0472">Membrane</keyword>
<keyword evidence="3" id="KW-1185">Reference proteome</keyword>
<dbReference type="OrthoDB" id="7205479at2"/>
<feature type="transmembrane region" description="Helical" evidence="1">
    <location>
        <begin position="7"/>
        <end position="24"/>
    </location>
</feature>
<sequence length="119" mass="13364">MKFWQRIIVNALAFLALSGFFRTSFYVESVWIALGASLVLALLNMTVKPILFLLSLPITILSLGFFSIVINAAMLSLTSAIVGSGFYFSSFWMTMLVALILSMINTFFNNRTTVKIYRD</sequence>
<keyword evidence="1" id="KW-1133">Transmembrane helix</keyword>
<evidence type="ECO:0000313" key="2">
    <source>
        <dbReference type="EMBL" id="SFQ33865.1"/>
    </source>
</evidence>
<dbReference type="PANTHER" id="PTHR37309">
    <property type="entry name" value="SLR0284 PROTEIN"/>
    <property type="match status" value="1"/>
</dbReference>
<dbReference type="PANTHER" id="PTHR37309:SF1">
    <property type="entry name" value="SLR0284 PROTEIN"/>
    <property type="match status" value="1"/>
</dbReference>
<dbReference type="STRING" id="82801.SAMN04488506_1537"/>
<feature type="transmembrane region" description="Helical" evidence="1">
    <location>
        <begin position="54"/>
        <end position="74"/>
    </location>
</feature>